<dbReference type="RefSeq" id="WP_153225516.1">
    <property type="nucleotide sequence ID" value="NZ_WIJK01000020.1"/>
</dbReference>
<dbReference type="Gene3D" id="3.20.20.190">
    <property type="entry name" value="Phosphatidylinositol (PI) phosphodiesterase"/>
    <property type="match status" value="1"/>
</dbReference>
<keyword evidence="1" id="KW-0812">Transmembrane</keyword>
<evidence type="ECO:0000313" key="3">
    <source>
        <dbReference type="EMBL" id="MQQ52754.1"/>
    </source>
</evidence>
<dbReference type="PANTHER" id="PTHR46211">
    <property type="entry name" value="GLYCEROPHOSPHORYL DIESTER PHOSPHODIESTERASE"/>
    <property type="match status" value="1"/>
</dbReference>
<feature type="transmembrane region" description="Helical" evidence="1">
    <location>
        <begin position="262"/>
        <end position="285"/>
    </location>
</feature>
<dbReference type="Proteomes" id="UP000467560">
    <property type="component" value="Unassembled WGS sequence"/>
</dbReference>
<dbReference type="AlphaFoldDB" id="A0A7X1V4M2"/>
<evidence type="ECO:0000256" key="1">
    <source>
        <dbReference type="SAM" id="Phobius"/>
    </source>
</evidence>
<accession>A0A7X1V4M2</accession>
<dbReference type="Pfam" id="PF03009">
    <property type="entry name" value="GDPD"/>
    <property type="match status" value="1"/>
</dbReference>
<gene>
    <name evidence="3" type="ORF">GEZ89_07300</name>
</gene>
<organism evidence="3 4">
    <name type="scientific">Streptococcus mitis</name>
    <dbReference type="NCBI Taxonomy" id="28037"/>
    <lineage>
        <taxon>Bacteria</taxon>
        <taxon>Bacillati</taxon>
        <taxon>Bacillota</taxon>
        <taxon>Bacilli</taxon>
        <taxon>Lactobacillales</taxon>
        <taxon>Streptococcaceae</taxon>
        <taxon>Streptococcus</taxon>
        <taxon>Streptococcus mitis group</taxon>
    </lineage>
</organism>
<proteinExistence type="predicted"/>
<feature type="transmembrane region" description="Helical" evidence="1">
    <location>
        <begin position="306"/>
        <end position="328"/>
    </location>
</feature>
<reference evidence="3 4" key="1">
    <citation type="submission" date="2019-10" db="EMBL/GenBank/DDBJ databases">
        <title>Streptococcus mitis of the oral and urogenital tracts.</title>
        <authorList>
            <person name="Price T."/>
            <person name="Mores C.R."/>
            <person name="Putonti C."/>
            <person name="Wolfe A.J."/>
        </authorList>
    </citation>
    <scope>NUCLEOTIDE SEQUENCE [LARGE SCALE GENOMIC DNA]</scope>
    <source>
        <strain evidence="3 4">SM16</strain>
    </source>
</reference>
<dbReference type="PANTHER" id="PTHR46211:SF8">
    <property type="entry name" value="PHOSPHODIESTERASE"/>
    <property type="match status" value="1"/>
</dbReference>
<dbReference type="CDD" id="cd08579">
    <property type="entry name" value="GDPD_memb_like"/>
    <property type="match status" value="1"/>
</dbReference>
<feature type="transmembrane region" description="Helical" evidence="1">
    <location>
        <begin position="221"/>
        <end position="242"/>
    </location>
</feature>
<feature type="transmembrane region" description="Helical" evidence="1">
    <location>
        <begin position="121"/>
        <end position="145"/>
    </location>
</feature>
<dbReference type="SUPFAM" id="SSF51695">
    <property type="entry name" value="PLC-like phosphodiesterases"/>
    <property type="match status" value="1"/>
</dbReference>
<dbReference type="EMBL" id="WIJK01000020">
    <property type="protein sequence ID" value="MQQ52754.1"/>
    <property type="molecule type" value="Genomic_DNA"/>
</dbReference>
<comment type="caution">
    <text evidence="3">The sequence shown here is derived from an EMBL/GenBank/DDBJ whole genome shotgun (WGS) entry which is preliminary data.</text>
</comment>
<keyword evidence="1" id="KW-0472">Membrane</keyword>
<dbReference type="GO" id="GO:0008081">
    <property type="term" value="F:phosphoric diester hydrolase activity"/>
    <property type="evidence" value="ECO:0007669"/>
    <property type="project" value="InterPro"/>
</dbReference>
<evidence type="ECO:0000259" key="2">
    <source>
        <dbReference type="PROSITE" id="PS51704"/>
    </source>
</evidence>
<dbReference type="PROSITE" id="PS51704">
    <property type="entry name" value="GP_PDE"/>
    <property type="match status" value="1"/>
</dbReference>
<feature type="transmembrane region" description="Helical" evidence="1">
    <location>
        <begin position="68"/>
        <end position="101"/>
    </location>
</feature>
<feature type="transmembrane region" description="Helical" evidence="1">
    <location>
        <begin position="172"/>
        <end position="200"/>
    </location>
</feature>
<keyword evidence="1" id="KW-1133">Transmembrane helix</keyword>
<name>A0A7X1V4M2_STRMT</name>
<feature type="transmembrane region" description="Helical" evidence="1">
    <location>
        <begin position="21"/>
        <end position="48"/>
    </location>
</feature>
<protein>
    <submittedName>
        <fullName evidence="3">Glycerophosphodiester phosphodiesterase</fullName>
    </submittedName>
</protein>
<dbReference type="GO" id="GO:0006629">
    <property type="term" value="P:lipid metabolic process"/>
    <property type="evidence" value="ECO:0007669"/>
    <property type="project" value="InterPro"/>
</dbReference>
<feature type="domain" description="GP-PDE" evidence="2">
    <location>
        <begin position="336"/>
        <end position="564"/>
    </location>
</feature>
<dbReference type="InterPro" id="IPR018476">
    <property type="entry name" value="GlyceroP-diester-Pdiesterase_M"/>
</dbReference>
<sequence length="587" mass="68802">MRPEKPKKLGFKKIYLNLDKILFLFFLIFMLVDYIWLPLNSLIAGFLLSQTGYLFISYNNIFAIIKNAPIVSIGFLILIILNLLVAYFQLSLLFIGARHLLYHEKRTLIEYGRKVFRESLVFMKGLTITKALFIFFYVAMLFPFIRKILKIYYFNKIVIPEFIQTYMEDKYWMWWLGIIILSILFLYVSVKLVFVLPKIFYDKMTVKEAVLYSLEKTRNQFWFYAWHLFLIVVKTNLFFYLLLVPLLVGQFLVDGLTQRESLILAISNYILIKNIHYMALTYFLVKFTSFLTGEELDIIPRRKKDHLMRWGVMGCASVIFAIEGYVYLEAPVANPPRVISHRGVSNANGVQNTVESLEKTAQLKPDLVEMDVQETKDGQFVMMHDANLKSLAGLNVTPQDLTLDELKQLDIYENGYQTKISSFDDYLNRANQLNQKLLIEIKTSKNDSAQMMDHFLERYGAKIKVYGHQMQSLDYHVIEKVTQYDKEIPVYFILPYNSVFPRTNASGYTMEYSTLDEYFVTKLWNTEQKLYVWTINGSESFNKSLHLGVDGMITDNLEMVQEELETAQEDPEYADLLLKKATEFFTF</sequence>
<dbReference type="InterPro" id="IPR030395">
    <property type="entry name" value="GP_PDE_dom"/>
</dbReference>
<dbReference type="InterPro" id="IPR017946">
    <property type="entry name" value="PLC-like_Pdiesterase_TIM-brl"/>
</dbReference>
<dbReference type="Pfam" id="PF10110">
    <property type="entry name" value="GPDPase_memb"/>
    <property type="match status" value="1"/>
</dbReference>
<evidence type="ECO:0000313" key="4">
    <source>
        <dbReference type="Proteomes" id="UP000467560"/>
    </source>
</evidence>